<evidence type="ECO:0000259" key="7">
    <source>
        <dbReference type="PROSITE" id="PS50983"/>
    </source>
</evidence>
<feature type="compositionally biased region" description="Low complexity" evidence="5">
    <location>
        <begin position="38"/>
        <end position="56"/>
    </location>
</feature>
<accession>D3F6Q4</accession>
<evidence type="ECO:0000256" key="4">
    <source>
        <dbReference type="ARBA" id="ARBA00022729"/>
    </source>
</evidence>
<keyword evidence="9" id="KW-1185">Reference proteome</keyword>
<dbReference type="STRING" id="469383.Cwoe_4288"/>
<evidence type="ECO:0000256" key="6">
    <source>
        <dbReference type="SAM" id="SignalP"/>
    </source>
</evidence>
<reference evidence="9" key="2">
    <citation type="submission" date="2010-01" db="EMBL/GenBank/DDBJ databases">
        <title>The complete genome of Conexibacter woesei DSM 14684.</title>
        <authorList>
            <consortium name="US DOE Joint Genome Institute (JGI-PGF)"/>
            <person name="Lucas S."/>
            <person name="Copeland A."/>
            <person name="Lapidus A."/>
            <person name="Glavina del Rio T."/>
            <person name="Dalin E."/>
            <person name="Tice H."/>
            <person name="Bruce D."/>
            <person name="Goodwin L."/>
            <person name="Pitluck S."/>
            <person name="Kyrpides N."/>
            <person name="Mavromatis K."/>
            <person name="Ivanova N."/>
            <person name="Mikhailova N."/>
            <person name="Chertkov O."/>
            <person name="Brettin T."/>
            <person name="Detter J.C."/>
            <person name="Han C."/>
            <person name="Larimer F."/>
            <person name="Land M."/>
            <person name="Hauser L."/>
            <person name="Markowitz V."/>
            <person name="Cheng J.-F."/>
            <person name="Hugenholtz P."/>
            <person name="Woyke T."/>
            <person name="Wu D."/>
            <person name="Pukall R."/>
            <person name="Steenblock K."/>
            <person name="Schneider S."/>
            <person name="Klenk H.-P."/>
            <person name="Eisen J.A."/>
        </authorList>
    </citation>
    <scope>NUCLEOTIDE SEQUENCE [LARGE SCALE GENOMIC DNA]</scope>
    <source>
        <strain evidence="9">DSM 14684 / CIP 108061 / JCM 11494 / NBRC 100937 / ID131577</strain>
    </source>
</reference>
<dbReference type="PANTHER" id="PTHR30532:SF24">
    <property type="entry name" value="FERRIC ENTEROBACTIN-BINDING PERIPLASMIC PROTEIN FEPB"/>
    <property type="match status" value="1"/>
</dbReference>
<dbReference type="InterPro" id="IPR051313">
    <property type="entry name" value="Bact_iron-sidero_bind"/>
</dbReference>
<keyword evidence="4 6" id="KW-0732">Signal</keyword>
<dbReference type="OrthoDB" id="1846031at2"/>
<feature type="domain" description="Fe/B12 periplasmic-binding" evidence="7">
    <location>
        <begin position="80"/>
        <end position="357"/>
    </location>
</feature>
<dbReference type="eggNOG" id="COG0614">
    <property type="taxonomic scope" value="Bacteria"/>
</dbReference>
<dbReference type="Proteomes" id="UP000008229">
    <property type="component" value="Chromosome"/>
</dbReference>
<dbReference type="PROSITE" id="PS51257">
    <property type="entry name" value="PROKAR_LIPOPROTEIN"/>
    <property type="match status" value="1"/>
</dbReference>
<feature type="chain" id="PRO_5039087831" evidence="6">
    <location>
        <begin position="32"/>
        <end position="359"/>
    </location>
</feature>
<sequence precursor="true">MPPSRSTAPRPRLRHALALLLALGAALLLSACGSDDSSSDGASATAAQSAGNTTSAQSGAFPVTIEHKLGTTEIPAAPERVVTLGLSDQDAVLALGVAPIAVTDWYGDHPYAVWPWAQRQLGDARPTVLARGEFTGNQAYDYEELLKLRPDLILALYGGVTQKQYDTLSKIAPTVLQPRGVVDYGIPWQTATEVAGRALGRAEEARALVAEVDARFAAAARAHPQFDGRSAVVAERFEDGSSFARSPTDPRTRFLTSLGFRLPAEIARRSGDKDGATISDERFDLLDNDLLLWNLGFAPEARRTLDDSDLYQQLDVVRDGRVVYVTDPLASAALTWSTVLSIPYALDRVLPQLDRAVRG</sequence>
<evidence type="ECO:0000256" key="2">
    <source>
        <dbReference type="ARBA" id="ARBA00008814"/>
    </source>
</evidence>
<reference evidence="8 9" key="1">
    <citation type="journal article" date="2010" name="Stand. Genomic Sci.">
        <title>Complete genome sequence of Conexibacter woesei type strain (ID131577).</title>
        <authorList>
            <person name="Pukall R."/>
            <person name="Lapidus A."/>
            <person name="Glavina Del Rio T."/>
            <person name="Copeland A."/>
            <person name="Tice H."/>
            <person name="Cheng J.-F."/>
            <person name="Lucas S."/>
            <person name="Chen F."/>
            <person name="Nolan M."/>
            <person name="Bruce D."/>
            <person name="Goodwin L."/>
            <person name="Pitluck S."/>
            <person name="Mavromatis K."/>
            <person name="Ivanova N."/>
            <person name="Ovchinnikova G."/>
            <person name="Pati A."/>
            <person name="Chen A."/>
            <person name="Palaniappan K."/>
            <person name="Land M."/>
            <person name="Hauser L."/>
            <person name="Chang Y.-J."/>
            <person name="Jeffries C.D."/>
            <person name="Chain P."/>
            <person name="Meincke L."/>
            <person name="Sims D."/>
            <person name="Brettin T."/>
            <person name="Detter J.C."/>
            <person name="Rohde M."/>
            <person name="Goeker M."/>
            <person name="Bristow J."/>
            <person name="Eisen J.A."/>
            <person name="Markowitz V."/>
            <person name="Kyrpides N.C."/>
            <person name="Klenk H.-P."/>
            <person name="Hugenholtz P."/>
        </authorList>
    </citation>
    <scope>NUCLEOTIDE SEQUENCE [LARGE SCALE GENOMIC DNA]</scope>
    <source>
        <strain evidence="9">DSM 14684 / CIP 108061 / JCM 11494 / NBRC 100937 / ID131577</strain>
    </source>
</reference>
<dbReference type="KEGG" id="cwo:Cwoe_4288"/>
<name>D3F6Q4_CONWI</name>
<dbReference type="Pfam" id="PF01497">
    <property type="entry name" value="Peripla_BP_2"/>
    <property type="match status" value="1"/>
</dbReference>
<dbReference type="HOGENOM" id="CLU_038034_1_1_11"/>
<dbReference type="Gene3D" id="3.40.50.1980">
    <property type="entry name" value="Nitrogenase molybdenum iron protein domain"/>
    <property type="match status" value="2"/>
</dbReference>
<evidence type="ECO:0000256" key="1">
    <source>
        <dbReference type="ARBA" id="ARBA00004196"/>
    </source>
</evidence>
<dbReference type="SUPFAM" id="SSF53807">
    <property type="entry name" value="Helical backbone' metal receptor"/>
    <property type="match status" value="1"/>
</dbReference>
<evidence type="ECO:0000256" key="3">
    <source>
        <dbReference type="ARBA" id="ARBA00022448"/>
    </source>
</evidence>
<feature type="signal peptide" evidence="6">
    <location>
        <begin position="1"/>
        <end position="31"/>
    </location>
</feature>
<dbReference type="RefSeq" id="WP_012935753.1">
    <property type="nucleotide sequence ID" value="NC_013739.1"/>
</dbReference>
<evidence type="ECO:0000256" key="5">
    <source>
        <dbReference type="SAM" id="MobiDB-lite"/>
    </source>
</evidence>
<organism evidence="8 9">
    <name type="scientific">Conexibacter woesei (strain DSM 14684 / CCUG 47730 / CIP 108061 / JCM 11494 / NBRC 100937 / ID131577)</name>
    <dbReference type="NCBI Taxonomy" id="469383"/>
    <lineage>
        <taxon>Bacteria</taxon>
        <taxon>Bacillati</taxon>
        <taxon>Actinomycetota</taxon>
        <taxon>Thermoleophilia</taxon>
        <taxon>Solirubrobacterales</taxon>
        <taxon>Conexibacteraceae</taxon>
        <taxon>Conexibacter</taxon>
    </lineage>
</organism>
<comment type="similarity">
    <text evidence="2">Belongs to the bacterial solute-binding protein 8 family.</text>
</comment>
<comment type="subcellular location">
    <subcellularLocation>
        <location evidence="1">Cell envelope</location>
    </subcellularLocation>
</comment>
<keyword evidence="3" id="KW-0813">Transport</keyword>
<dbReference type="PANTHER" id="PTHR30532">
    <property type="entry name" value="IRON III DICITRATE-BINDING PERIPLASMIC PROTEIN"/>
    <property type="match status" value="1"/>
</dbReference>
<dbReference type="GO" id="GO:1901678">
    <property type="term" value="P:iron coordination entity transport"/>
    <property type="evidence" value="ECO:0007669"/>
    <property type="project" value="UniProtKB-ARBA"/>
</dbReference>
<protein>
    <submittedName>
        <fullName evidence="8">Periplasmic binding protein</fullName>
    </submittedName>
</protein>
<dbReference type="EMBL" id="CP001854">
    <property type="protein sequence ID" value="ADB52702.1"/>
    <property type="molecule type" value="Genomic_DNA"/>
</dbReference>
<proteinExistence type="inferred from homology"/>
<evidence type="ECO:0000313" key="9">
    <source>
        <dbReference type="Proteomes" id="UP000008229"/>
    </source>
</evidence>
<dbReference type="GO" id="GO:0030288">
    <property type="term" value="C:outer membrane-bounded periplasmic space"/>
    <property type="evidence" value="ECO:0007669"/>
    <property type="project" value="TreeGrafter"/>
</dbReference>
<dbReference type="AlphaFoldDB" id="D3F6Q4"/>
<feature type="region of interest" description="Disordered" evidence="5">
    <location>
        <begin position="38"/>
        <end position="57"/>
    </location>
</feature>
<gene>
    <name evidence="8" type="ordered locus">Cwoe_4288</name>
</gene>
<dbReference type="PROSITE" id="PS50983">
    <property type="entry name" value="FE_B12_PBP"/>
    <property type="match status" value="1"/>
</dbReference>
<dbReference type="InterPro" id="IPR002491">
    <property type="entry name" value="ABC_transptr_periplasmic_BD"/>
</dbReference>
<evidence type="ECO:0000313" key="8">
    <source>
        <dbReference type="EMBL" id="ADB52702.1"/>
    </source>
</evidence>